<dbReference type="GO" id="GO:0008168">
    <property type="term" value="F:methyltransferase activity"/>
    <property type="evidence" value="ECO:0007669"/>
    <property type="project" value="UniProtKB-KW"/>
</dbReference>
<keyword evidence="2" id="KW-0489">Methyltransferase</keyword>
<dbReference type="InterPro" id="IPR029063">
    <property type="entry name" value="SAM-dependent_MTases_sf"/>
</dbReference>
<dbReference type="Pfam" id="PF08242">
    <property type="entry name" value="Methyltransf_12"/>
    <property type="match status" value="1"/>
</dbReference>
<keyword evidence="3" id="KW-1185">Reference proteome</keyword>
<reference evidence="2" key="1">
    <citation type="submission" date="2020-12" db="EMBL/GenBank/DDBJ databases">
        <title>Methylobrevis albus sp. nov., isolated from fresh water lack sediment.</title>
        <authorList>
            <person name="Zou Q."/>
        </authorList>
    </citation>
    <scope>NUCLEOTIDE SEQUENCE</scope>
    <source>
        <strain evidence="2">L22</strain>
    </source>
</reference>
<dbReference type="SUPFAM" id="SSF53335">
    <property type="entry name" value="S-adenosyl-L-methionine-dependent methyltransferases"/>
    <property type="match status" value="1"/>
</dbReference>
<dbReference type="Proteomes" id="UP000631694">
    <property type="component" value="Unassembled WGS sequence"/>
</dbReference>
<keyword evidence="2" id="KW-0808">Transferase</keyword>
<dbReference type="InterPro" id="IPR013217">
    <property type="entry name" value="Methyltransf_12"/>
</dbReference>
<evidence type="ECO:0000313" key="2">
    <source>
        <dbReference type="EMBL" id="MBH0239964.1"/>
    </source>
</evidence>
<accession>A0A931N161</accession>
<gene>
    <name evidence="2" type="ORF">I5731_19240</name>
</gene>
<name>A0A931N161_9HYPH</name>
<dbReference type="PANTHER" id="PTHR47473">
    <property type="entry name" value="BTA1P"/>
    <property type="match status" value="1"/>
</dbReference>
<dbReference type="Gene3D" id="3.40.50.150">
    <property type="entry name" value="Vaccinia Virus protein VP39"/>
    <property type="match status" value="1"/>
</dbReference>
<dbReference type="GO" id="GO:0032259">
    <property type="term" value="P:methylation"/>
    <property type="evidence" value="ECO:0007669"/>
    <property type="project" value="UniProtKB-KW"/>
</dbReference>
<dbReference type="EMBL" id="JADZLT010000056">
    <property type="protein sequence ID" value="MBH0239964.1"/>
    <property type="molecule type" value="Genomic_DNA"/>
</dbReference>
<dbReference type="AlphaFoldDB" id="A0A931N161"/>
<evidence type="ECO:0000259" key="1">
    <source>
        <dbReference type="Pfam" id="PF08242"/>
    </source>
</evidence>
<sequence>MAAPQATAAGHAAAMDRMYRYTRHVYDLTRRPYLLGRDTMLAALDPPAGGTLLEVGCGTGRNLVRAAELHPGLRLFGFDISSEMLKTAQASVKSAGLSSRVALAEGDAAVFDPRSAFGIDRFDRVIFSFTLSMIPDWTGALRHGLALTDPRGSLAAVDFGGCERLPAAARAGLSGWLALFGVTPRLGLEAEMHRLAVGEGRDLRFARPLRGYAQYGIIGLVGVA</sequence>
<feature type="domain" description="Methyltransferase type 12" evidence="1">
    <location>
        <begin position="53"/>
        <end position="153"/>
    </location>
</feature>
<dbReference type="RefSeq" id="WP_197313031.1">
    <property type="nucleotide sequence ID" value="NZ_JADZLT010000056.1"/>
</dbReference>
<dbReference type="CDD" id="cd02440">
    <property type="entry name" value="AdoMet_MTases"/>
    <property type="match status" value="1"/>
</dbReference>
<evidence type="ECO:0000313" key="3">
    <source>
        <dbReference type="Proteomes" id="UP000631694"/>
    </source>
</evidence>
<proteinExistence type="predicted"/>
<dbReference type="PANTHER" id="PTHR47473:SF1">
    <property type="entry name" value="METHYLTRANSFERASE DOMAIN-CONTAINING PROTEIN"/>
    <property type="match status" value="1"/>
</dbReference>
<organism evidence="2 3">
    <name type="scientific">Methylobrevis albus</name>
    <dbReference type="NCBI Taxonomy" id="2793297"/>
    <lineage>
        <taxon>Bacteria</taxon>
        <taxon>Pseudomonadati</taxon>
        <taxon>Pseudomonadota</taxon>
        <taxon>Alphaproteobacteria</taxon>
        <taxon>Hyphomicrobiales</taxon>
        <taxon>Pleomorphomonadaceae</taxon>
        <taxon>Methylobrevis</taxon>
    </lineage>
</organism>
<comment type="caution">
    <text evidence="2">The sequence shown here is derived from an EMBL/GenBank/DDBJ whole genome shotgun (WGS) entry which is preliminary data.</text>
</comment>
<protein>
    <submittedName>
        <fullName evidence="2">Class I SAM-dependent methyltransferase</fullName>
    </submittedName>
</protein>